<evidence type="ECO:0000313" key="1">
    <source>
        <dbReference type="EMBL" id="OQO94710.1"/>
    </source>
</evidence>
<comment type="caution">
    <text evidence="1">The sequence shown here is derived from an EMBL/GenBank/DDBJ whole genome shotgun (WGS) entry which is preliminary data.</text>
</comment>
<name>A0A1V9AC93_SACPI</name>
<dbReference type="AlphaFoldDB" id="A0A1V9AC93"/>
<accession>A0A1V9AC93</accession>
<dbReference type="RefSeq" id="WP_024873912.1">
    <property type="nucleotide sequence ID" value="NZ_AZUM01000001.1"/>
</dbReference>
<dbReference type="STRING" id="1962155.B1813_00990"/>
<sequence length="102" mass="10568">MDGYRVEPDKLVTTGDELVGIADAAREAKAEFAGRVAAHEGANDGFTTTSKAASLAQAWESQIDDLGKRTAMAGGLLVDGAHGYAEMESAVLDTLPPLSSTE</sequence>
<dbReference type="OrthoDB" id="3557057at2"/>
<reference evidence="1 2" key="1">
    <citation type="submission" date="2017-02" db="EMBL/GenBank/DDBJ databases">
        <title>Draft genome of Saccharomonospora sp. 154.</title>
        <authorList>
            <person name="Alonso-Carmona G.S."/>
            <person name="De La Haba R."/>
            <person name="Vera-Gargallo B."/>
            <person name="Sandoval-Trujillo A.H."/>
            <person name="Ramirez-Duran N."/>
            <person name="Ventosa A."/>
        </authorList>
    </citation>
    <scope>NUCLEOTIDE SEQUENCE [LARGE SCALE GENOMIC DNA]</scope>
    <source>
        <strain evidence="1 2">LRS4.154</strain>
    </source>
</reference>
<keyword evidence="2" id="KW-1185">Reference proteome</keyword>
<gene>
    <name evidence="1" type="ORF">B1813_00990</name>
</gene>
<protein>
    <submittedName>
        <fullName evidence="1">Uncharacterized protein</fullName>
    </submittedName>
</protein>
<evidence type="ECO:0000313" key="2">
    <source>
        <dbReference type="Proteomes" id="UP000192591"/>
    </source>
</evidence>
<dbReference type="Proteomes" id="UP000192591">
    <property type="component" value="Unassembled WGS sequence"/>
</dbReference>
<organism evidence="1 2">
    <name type="scientific">Saccharomonospora piscinae</name>
    <dbReference type="NCBI Taxonomy" id="687388"/>
    <lineage>
        <taxon>Bacteria</taxon>
        <taxon>Bacillati</taxon>
        <taxon>Actinomycetota</taxon>
        <taxon>Actinomycetes</taxon>
        <taxon>Pseudonocardiales</taxon>
        <taxon>Pseudonocardiaceae</taxon>
        <taxon>Saccharomonospora</taxon>
    </lineage>
</organism>
<proteinExistence type="predicted"/>
<dbReference type="EMBL" id="MWIH01000002">
    <property type="protein sequence ID" value="OQO94710.1"/>
    <property type="molecule type" value="Genomic_DNA"/>
</dbReference>